<dbReference type="Proteomes" id="UP000250043">
    <property type="component" value="Unassembled WGS sequence"/>
</dbReference>
<evidence type="ECO:0000256" key="1">
    <source>
        <dbReference type="SAM" id="MobiDB-lite"/>
    </source>
</evidence>
<feature type="compositionally biased region" description="Polar residues" evidence="1">
    <location>
        <begin position="8"/>
        <end position="22"/>
    </location>
</feature>
<evidence type="ECO:0000313" key="3">
    <source>
        <dbReference type="Proteomes" id="UP000250043"/>
    </source>
</evidence>
<feature type="compositionally biased region" description="Acidic residues" evidence="1">
    <location>
        <begin position="358"/>
        <end position="394"/>
    </location>
</feature>
<keyword evidence="3" id="KW-1185">Reference proteome</keyword>
<name>A0A8E2AP48_9APHY</name>
<feature type="region of interest" description="Disordered" evidence="1">
    <location>
        <begin position="280"/>
        <end position="429"/>
    </location>
</feature>
<dbReference type="AlphaFoldDB" id="A0A8E2AP48"/>
<feature type="compositionally biased region" description="Low complexity" evidence="1">
    <location>
        <begin position="280"/>
        <end position="291"/>
    </location>
</feature>
<protein>
    <submittedName>
        <fullName evidence="2">Uncharacterized protein</fullName>
    </submittedName>
</protein>
<dbReference type="EMBL" id="KV722563">
    <property type="protein sequence ID" value="OCH85790.1"/>
    <property type="molecule type" value="Genomic_DNA"/>
</dbReference>
<feature type="region of interest" description="Disordered" evidence="1">
    <location>
        <begin position="1"/>
        <end position="22"/>
    </location>
</feature>
<sequence length="957" mass="102319">MAKKNLVSYHQKQQTPSMSSSHAHIVGGVANTLNSGSQPPLEDEDEDDICPVCESECTCRVKAAPAIDRSAIAAPLASSFSTSSSSATSAPPAPNAGLHSLKIKLTLPPNLKYRKVNAQDHAPANAGVSQNALQGHAPHPELQAHHIPTHVNSPAPGVFDTAAPKRRGRPPKAVVAAREAAKAALHTAQNGTHNASSSREHFHQEGSSLGRDVAHGYQGGAQPNARHSAPRKKDTKKKAQARTTIGRKAPAHLVKNTSALPLSDLSDDALSEAYPTFLSAASTSSHTSSSESDSDIDSSECDSDSDIEAGEEAQYLIRTDKTKHPRRHSGNDGHRKREHISSSNWEIRPRKKSVGPDGDIDSGETTDDEGFGLGDESDDEDEEDEEDEDAEADIEAGGLADVDNDDEETSSRIGVSFGGGANSWSEDEESSFDADLFFANLDDTSDSDSPPPRCGDRFDSVSDMELSGSLSVDEEDALLLMDIDPSVQLRRSHGELEVGLEFDSLAFGWDGQLIFANSRHPDDFDMSFELQAAPSDVDMQTETEGGDSDGDSTTADELLLESDGETTEDELVDSDGLPNSRAMMLFRWPSTVSTINPLSTVGGVASPPPNASESMRIALASITAYQGSPAPTPADILAGKISMDDLDDIEMDKAPDVHAGVKRTGRPAMGEFVPIPQTPVQCAVIDGTGSPVPSPFPRSKARTKRRAVVTAQSGSGIEESQLSTTTDPTQSSAQSSDETPTQTNVPTSELSCTDAIDLDDVLDSSFLDMEPFSHDHEHHSYETVAAGSSTPGGTHIKNLSRWDRIPMATFRRTRESAIVSGIESAGSDTGLAGYSGMGTMIGSTMLAQRASDKKSRRRSKAKGSNLAAMSPVLLPVRDGERTPTYGAHGQQQNHHMKTKKELRKEKAMMKRKMLSKPRFPPQPRAHHHHPNNKTRASSSMQRGGHFGSNSFVPSMSL</sequence>
<feature type="compositionally biased region" description="Polar residues" evidence="1">
    <location>
        <begin position="933"/>
        <end position="957"/>
    </location>
</feature>
<feature type="compositionally biased region" description="Acidic residues" evidence="1">
    <location>
        <begin position="292"/>
        <end position="311"/>
    </location>
</feature>
<feature type="compositionally biased region" description="Polar residues" evidence="1">
    <location>
        <begin position="187"/>
        <end position="197"/>
    </location>
</feature>
<feature type="region of interest" description="Disordered" evidence="1">
    <location>
        <begin position="846"/>
        <end position="957"/>
    </location>
</feature>
<proteinExistence type="predicted"/>
<feature type="region of interest" description="Disordered" evidence="1">
    <location>
        <begin position="685"/>
        <end position="752"/>
    </location>
</feature>
<dbReference type="OrthoDB" id="3259498at2759"/>
<organism evidence="2 3">
    <name type="scientific">Obba rivulosa</name>
    <dbReference type="NCBI Taxonomy" id="1052685"/>
    <lineage>
        <taxon>Eukaryota</taxon>
        <taxon>Fungi</taxon>
        <taxon>Dikarya</taxon>
        <taxon>Basidiomycota</taxon>
        <taxon>Agaricomycotina</taxon>
        <taxon>Agaricomycetes</taxon>
        <taxon>Polyporales</taxon>
        <taxon>Gelatoporiaceae</taxon>
        <taxon>Obba</taxon>
    </lineage>
</organism>
<feature type="compositionally biased region" description="Polar residues" evidence="1">
    <location>
        <begin position="710"/>
        <end position="751"/>
    </location>
</feature>
<reference evidence="2 3" key="1">
    <citation type="submission" date="2016-07" db="EMBL/GenBank/DDBJ databases">
        <title>Draft genome of the white-rot fungus Obba rivulosa 3A-2.</title>
        <authorList>
            <consortium name="DOE Joint Genome Institute"/>
            <person name="Miettinen O."/>
            <person name="Riley R."/>
            <person name="Acob R."/>
            <person name="Barry K."/>
            <person name="Cullen D."/>
            <person name="De Vries R."/>
            <person name="Hainaut M."/>
            <person name="Hatakka A."/>
            <person name="Henrissat B."/>
            <person name="Hilden K."/>
            <person name="Kuo R."/>
            <person name="Labutti K."/>
            <person name="Lipzen A."/>
            <person name="Makela M.R."/>
            <person name="Sandor L."/>
            <person name="Spatafora J.W."/>
            <person name="Grigoriev I.V."/>
            <person name="Hibbett D.S."/>
        </authorList>
    </citation>
    <scope>NUCLEOTIDE SEQUENCE [LARGE SCALE GENOMIC DNA]</scope>
    <source>
        <strain evidence="2 3">3A-2</strain>
    </source>
</reference>
<accession>A0A8E2AP48</accession>
<feature type="compositionally biased region" description="Basic residues" evidence="1">
    <location>
        <begin position="228"/>
        <end position="240"/>
    </location>
</feature>
<feature type="compositionally biased region" description="Low complexity" evidence="1">
    <location>
        <begin position="171"/>
        <end position="184"/>
    </location>
</feature>
<gene>
    <name evidence="2" type="ORF">OBBRIDRAFT_821387</name>
</gene>
<evidence type="ECO:0000313" key="2">
    <source>
        <dbReference type="EMBL" id="OCH85790.1"/>
    </source>
</evidence>
<feature type="region of interest" description="Disordered" evidence="1">
    <location>
        <begin position="147"/>
        <end position="252"/>
    </location>
</feature>